<comment type="caution">
    <text evidence="3">The sequence shown here is derived from an EMBL/GenBank/DDBJ whole genome shotgun (WGS) entry which is preliminary data.</text>
</comment>
<proteinExistence type="predicted"/>
<gene>
    <name evidence="2" type="ORF">CHRIB12_LOCUS9588</name>
    <name evidence="3" type="ORF">RhiirA5_421656</name>
</gene>
<dbReference type="EMBL" id="CAGKOT010000018">
    <property type="protein sequence ID" value="CAB5363557.1"/>
    <property type="molecule type" value="Genomic_DNA"/>
</dbReference>
<dbReference type="EMBL" id="LLXJ01000945">
    <property type="protein sequence ID" value="PKC04873.1"/>
    <property type="molecule type" value="Genomic_DNA"/>
</dbReference>
<dbReference type="SMART" id="SM00225">
    <property type="entry name" value="BTB"/>
    <property type="match status" value="1"/>
</dbReference>
<evidence type="ECO:0000313" key="2">
    <source>
        <dbReference type="EMBL" id="CAB5363557.1"/>
    </source>
</evidence>
<name>A0A2N0PDJ0_9GLOM</name>
<dbReference type="CDD" id="cd18186">
    <property type="entry name" value="BTB_POZ_ZBTB_KLHL-like"/>
    <property type="match status" value="1"/>
</dbReference>
<reference evidence="2" key="3">
    <citation type="submission" date="2020-05" db="EMBL/GenBank/DDBJ databases">
        <authorList>
            <person name="Rincon C."/>
            <person name="Sanders R I."/>
            <person name="Robbins C."/>
            <person name="Chaturvedi A."/>
        </authorList>
    </citation>
    <scope>NUCLEOTIDE SEQUENCE</scope>
    <source>
        <strain evidence="2">CHB12</strain>
    </source>
</reference>
<dbReference type="VEuPathDB" id="FungiDB:RhiirA1_467482"/>
<evidence type="ECO:0000313" key="3">
    <source>
        <dbReference type="EMBL" id="PKC04873.1"/>
    </source>
</evidence>
<organism evidence="3 4">
    <name type="scientific">Rhizophagus irregularis</name>
    <dbReference type="NCBI Taxonomy" id="588596"/>
    <lineage>
        <taxon>Eukaryota</taxon>
        <taxon>Fungi</taxon>
        <taxon>Fungi incertae sedis</taxon>
        <taxon>Mucoromycota</taxon>
        <taxon>Glomeromycotina</taxon>
        <taxon>Glomeromycetes</taxon>
        <taxon>Glomerales</taxon>
        <taxon>Glomeraceae</taxon>
        <taxon>Rhizophagus</taxon>
    </lineage>
</organism>
<protein>
    <recommendedName>
        <fullName evidence="1">BTB domain-containing protein</fullName>
    </recommendedName>
</protein>
<dbReference type="Proteomes" id="UP000684084">
    <property type="component" value="Unassembled WGS sequence"/>
</dbReference>
<dbReference type="SUPFAM" id="SSF54695">
    <property type="entry name" value="POZ domain"/>
    <property type="match status" value="1"/>
</dbReference>
<evidence type="ECO:0000313" key="4">
    <source>
        <dbReference type="Proteomes" id="UP000232722"/>
    </source>
</evidence>
<dbReference type="AlphaFoldDB" id="A0A2N0PDJ0"/>
<dbReference type="InterPro" id="IPR000210">
    <property type="entry name" value="BTB/POZ_dom"/>
</dbReference>
<dbReference type="Gene3D" id="3.30.710.10">
    <property type="entry name" value="Potassium Channel Kv1.1, Chain A"/>
    <property type="match status" value="1"/>
</dbReference>
<dbReference type="Proteomes" id="UP000232722">
    <property type="component" value="Unassembled WGS sequence"/>
</dbReference>
<evidence type="ECO:0000259" key="1">
    <source>
        <dbReference type="PROSITE" id="PS50097"/>
    </source>
</evidence>
<reference evidence="3 4" key="1">
    <citation type="submission" date="2016-04" db="EMBL/GenBank/DDBJ databases">
        <title>Genome analyses suggest a sexual origin of heterokaryosis in a supposedly ancient asexual fungus.</title>
        <authorList>
            <person name="Ropars J."/>
            <person name="Sedzielewska K."/>
            <person name="Noel J."/>
            <person name="Charron P."/>
            <person name="Farinelli L."/>
            <person name="Marton T."/>
            <person name="Kruger M."/>
            <person name="Pelin A."/>
            <person name="Brachmann A."/>
            <person name="Corradi N."/>
        </authorList>
    </citation>
    <scope>NUCLEOTIDE SEQUENCE [LARGE SCALE GENOMIC DNA]</scope>
    <source>
        <strain evidence="3 4">A5</strain>
    </source>
</reference>
<dbReference type="InterPro" id="IPR011333">
    <property type="entry name" value="SKP1/BTB/POZ_sf"/>
</dbReference>
<dbReference type="PANTHER" id="PTHR22744:SF17">
    <property type="entry name" value="BTB DOMAIN-CONTAINING PROTEIN"/>
    <property type="match status" value="1"/>
</dbReference>
<dbReference type="VEuPathDB" id="FungiDB:RhiirFUN_010492"/>
<dbReference type="Pfam" id="PF00651">
    <property type="entry name" value="BTB"/>
    <property type="match status" value="1"/>
</dbReference>
<sequence>MTQKSSIHYYEDGDLLIIIQDTIFRLHKIILSISSKIFQDMFAYAKPSSNENLPTIKLDENSIKPFEYLISFIYHDKNFKITWNCVEEISRLGDKYEVDIVLKAVETFLELHFVEKPLFSIILADQYRFKKVYKETSKLILDDLPKYKSKNDELFQKLSTNTRSLLLEKYLDYHLLWSELLLVSRSYKKLPCCLKNTCFVNYINNDFISIDLSQSQSTSFHYFKDFIKNFISNKSVPCRIHYNIMMELCGFFQKFERLERDKNIDSANSYSFIEMK</sequence>
<reference evidence="3 4" key="2">
    <citation type="submission" date="2017-09" db="EMBL/GenBank/DDBJ databases">
        <title>Extensive intraspecific genome diversity in a model arbuscular mycorrhizal fungus.</title>
        <authorList>
            <person name="Chen E.C."/>
            <person name="Morin E."/>
            <person name="Beaudet D."/>
            <person name="Noel J."/>
            <person name="Ndikumana S."/>
            <person name="Charron P."/>
            <person name="St-Onge C."/>
            <person name="Giorgi J."/>
            <person name="Grigoriev I.V."/>
            <person name="Roux C."/>
            <person name="Martin F.M."/>
            <person name="Corradi N."/>
        </authorList>
    </citation>
    <scope>NUCLEOTIDE SEQUENCE [LARGE SCALE GENOMIC DNA]</scope>
    <source>
        <strain evidence="3 4">A5</strain>
    </source>
</reference>
<feature type="domain" description="BTB" evidence="1">
    <location>
        <begin position="13"/>
        <end position="77"/>
    </location>
</feature>
<dbReference type="PANTHER" id="PTHR22744">
    <property type="entry name" value="HELIX LOOP HELIX PROTEIN 21-RELATED"/>
    <property type="match status" value="1"/>
</dbReference>
<dbReference type="OrthoDB" id="3204157at2759"/>
<dbReference type="VEuPathDB" id="FungiDB:FUN_006574"/>
<accession>A0A2N0PDJ0</accession>
<dbReference type="PROSITE" id="PS50097">
    <property type="entry name" value="BTB"/>
    <property type="match status" value="1"/>
</dbReference>